<reference evidence="7 8" key="1">
    <citation type="submission" date="2017-03" db="EMBL/GenBank/DDBJ databases">
        <authorList>
            <person name="Afonso C.L."/>
            <person name="Miller P.J."/>
            <person name="Scott M.A."/>
            <person name="Spackman E."/>
            <person name="Goraichik I."/>
            <person name="Dimitrov K.M."/>
            <person name="Suarez D.L."/>
            <person name="Swayne D.E."/>
        </authorList>
    </citation>
    <scope>NUCLEOTIDE SEQUENCE [LARGE SCALE GENOMIC DNA]</scope>
    <source>
        <strain evidence="7 8">CECT 7450</strain>
    </source>
</reference>
<feature type="domain" description="Solute-binding protein family 5" evidence="6">
    <location>
        <begin position="96"/>
        <end position="442"/>
    </location>
</feature>
<evidence type="ECO:0000256" key="5">
    <source>
        <dbReference type="SAM" id="Phobius"/>
    </source>
</evidence>
<dbReference type="CDD" id="cd08503">
    <property type="entry name" value="PBP2_NikA_DppA_OppA_like_17"/>
    <property type="match status" value="1"/>
</dbReference>
<evidence type="ECO:0000313" key="7">
    <source>
        <dbReference type="EMBL" id="SLN53408.1"/>
    </source>
</evidence>
<comment type="subcellular location">
    <subcellularLocation>
        <location evidence="1">Periplasm</location>
    </subcellularLocation>
</comment>
<dbReference type="GO" id="GO:0015833">
    <property type="term" value="P:peptide transport"/>
    <property type="evidence" value="ECO:0007669"/>
    <property type="project" value="TreeGrafter"/>
</dbReference>
<dbReference type="EMBL" id="FWFX01000008">
    <property type="protein sequence ID" value="SLN53408.1"/>
    <property type="molecule type" value="Genomic_DNA"/>
</dbReference>
<gene>
    <name evidence="7" type="primary">dppA_5</name>
    <name evidence="7" type="ORF">ROA7450_02733</name>
</gene>
<proteinExistence type="inferred from homology"/>
<evidence type="ECO:0000313" key="8">
    <source>
        <dbReference type="Proteomes" id="UP000193061"/>
    </source>
</evidence>
<dbReference type="Proteomes" id="UP000193061">
    <property type="component" value="Unassembled WGS sequence"/>
</dbReference>
<dbReference type="PANTHER" id="PTHR30290:SF10">
    <property type="entry name" value="PERIPLASMIC OLIGOPEPTIDE-BINDING PROTEIN-RELATED"/>
    <property type="match status" value="1"/>
</dbReference>
<dbReference type="SUPFAM" id="SSF53850">
    <property type="entry name" value="Periplasmic binding protein-like II"/>
    <property type="match status" value="1"/>
</dbReference>
<dbReference type="InterPro" id="IPR006311">
    <property type="entry name" value="TAT_signal"/>
</dbReference>
<name>A0A1X6ZM53_9RHOB</name>
<dbReference type="RefSeq" id="WP_159454047.1">
    <property type="nucleotide sequence ID" value="NZ_FWFX01000008.1"/>
</dbReference>
<keyword evidence="8" id="KW-1185">Reference proteome</keyword>
<dbReference type="OrthoDB" id="9803988at2"/>
<protein>
    <submittedName>
        <fullName evidence="7">Periplasmic dipeptide transport protein</fullName>
    </submittedName>
</protein>
<keyword evidence="5" id="KW-1133">Transmembrane helix</keyword>
<dbReference type="GO" id="GO:1904680">
    <property type="term" value="F:peptide transmembrane transporter activity"/>
    <property type="evidence" value="ECO:0007669"/>
    <property type="project" value="TreeGrafter"/>
</dbReference>
<evidence type="ECO:0000256" key="4">
    <source>
        <dbReference type="ARBA" id="ARBA00022729"/>
    </source>
</evidence>
<dbReference type="InterPro" id="IPR000914">
    <property type="entry name" value="SBP_5_dom"/>
</dbReference>
<dbReference type="PROSITE" id="PS51318">
    <property type="entry name" value="TAT"/>
    <property type="match status" value="1"/>
</dbReference>
<dbReference type="InterPro" id="IPR030678">
    <property type="entry name" value="Peptide/Ni-bd"/>
</dbReference>
<keyword evidence="4" id="KW-0732">Signal</keyword>
<dbReference type="InterPro" id="IPR039424">
    <property type="entry name" value="SBP_5"/>
</dbReference>
<sequence length="529" mass="57949">MENKEFLNRILSDKRATRREFLVNATAMGLALSTASGMWNHAQAATPKRGGHLRAGLSDASTDDTLDSRKYNGTTMISISRACRDSLVELGQDNTAKPALAESWESSPDAKVWRFNLRKGVEFSNGKSLTPEDVINSINLHRGEDSTSAAAGVFAGISDVQADGNNVVEVTLSEGNAQFPYLMTDYHMNIVPTKDGVADVLSVHGTGTYLLKDFKPGVRASFERNPNAWQSDFGFVDSCELTAVLDETARQSALLSGSMDVISAPSPKTIGRLAEMPNINVRGTPSNSAYTNPMHVDKAPFDNNDFRLALKHAFPREEFVEKILFGYGVVGNDQPLGPLFNSYDPELKIKYDLDRARAHIKAAGMENAKIDIHTSDTAYDGAIDAAVLFRESLAKIGVELNIVRVPRDGYWSEIWQAKPFCLVSWGGRPVEDMILSLAYTSEASWNDTNISIDRVDELVKAARSELDDAKRNDMYGEVQRLISQQGGSLVPAFGTDLVVTSSIVGIGPDIGGGWFMDGGFFIKRWWLES</sequence>
<evidence type="ECO:0000259" key="6">
    <source>
        <dbReference type="Pfam" id="PF00496"/>
    </source>
</evidence>
<organism evidence="7 8">
    <name type="scientific">Roseovarius albus</name>
    <dbReference type="NCBI Taxonomy" id="1247867"/>
    <lineage>
        <taxon>Bacteria</taxon>
        <taxon>Pseudomonadati</taxon>
        <taxon>Pseudomonadota</taxon>
        <taxon>Alphaproteobacteria</taxon>
        <taxon>Rhodobacterales</taxon>
        <taxon>Roseobacteraceae</taxon>
        <taxon>Roseovarius</taxon>
    </lineage>
</organism>
<dbReference type="GO" id="GO:0030288">
    <property type="term" value="C:outer membrane-bounded periplasmic space"/>
    <property type="evidence" value="ECO:0007669"/>
    <property type="project" value="UniProtKB-ARBA"/>
</dbReference>
<keyword evidence="5" id="KW-0472">Membrane</keyword>
<comment type="similarity">
    <text evidence="2">Belongs to the bacterial solute-binding protein 5 family.</text>
</comment>
<evidence type="ECO:0000256" key="3">
    <source>
        <dbReference type="ARBA" id="ARBA00022448"/>
    </source>
</evidence>
<feature type="transmembrane region" description="Helical" evidence="5">
    <location>
        <begin position="21"/>
        <end position="39"/>
    </location>
</feature>
<evidence type="ECO:0000256" key="1">
    <source>
        <dbReference type="ARBA" id="ARBA00004418"/>
    </source>
</evidence>
<evidence type="ECO:0000256" key="2">
    <source>
        <dbReference type="ARBA" id="ARBA00005695"/>
    </source>
</evidence>
<dbReference type="Gene3D" id="3.10.105.10">
    <property type="entry name" value="Dipeptide-binding Protein, Domain 3"/>
    <property type="match status" value="1"/>
</dbReference>
<dbReference type="Gene3D" id="3.90.76.10">
    <property type="entry name" value="Dipeptide-binding Protein, Domain 1"/>
    <property type="match status" value="1"/>
</dbReference>
<dbReference type="Gene3D" id="3.40.190.10">
    <property type="entry name" value="Periplasmic binding protein-like II"/>
    <property type="match status" value="1"/>
</dbReference>
<dbReference type="PIRSF" id="PIRSF002741">
    <property type="entry name" value="MppA"/>
    <property type="match status" value="1"/>
</dbReference>
<dbReference type="Pfam" id="PF00496">
    <property type="entry name" value="SBP_bac_5"/>
    <property type="match status" value="1"/>
</dbReference>
<dbReference type="GO" id="GO:0043190">
    <property type="term" value="C:ATP-binding cassette (ABC) transporter complex"/>
    <property type="evidence" value="ECO:0007669"/>
    <property type="project" value="InterPro"/>
</dbReference>
<accession>A0A1X6ZM53</accession>
<dbReference type="PANTHER" id="PTHR30290">
    <property type="entry name" value="PERIPLASMIC BINDING COMPONENT OF ABC TRANSPORTER"/>
    <property type="match status" value="1"/>
</dbReference>
<keyword evidence="3" id="KW-0813">Transport</keyword>
<dbReference type="AlphaFoldDB" id="A0A1X6ZM53"/>
<keyword evidence="5" id="KW-0812">Transmembrane</keyword>